<gene>
    <name evidence="2" type="ORF">RhiirA1_438073</name>
    <name evidence="1" type="ORF">RhiirA5_373584</name>
</gene>
<dbReference type="Gene3D" id="1.10.30.10">
    <property type="entry name" value="High mobility group box domain"/>
    <property type="match status" value="1"/>
</dbReference>
<protein>
    <recommendedName>
        <fullName evidence="5">MATA-HMG</fullName>
    </recommendedName>
</protein>
<dbReference type="Proteomes" id="UP000232722">
    <property type="component" value="Unassembled WGS sequence"/>
</dbReference>
<dbReference type="EMBL" id="LLXJ01000285">
    <property type="protein sequence ID" value="PKC11800.1"/>
    <property type="molecule type" value="Genomic_DNA"/>
</dbReference>
<dbReference type="SUPFAM" id="SSF47095">
    <property type="entry name" value="HMG-box"/>
    <property type="match status" value="1"/>
</dbReference>
<evidence type="ECO:0000313" key="1">
    <source>
        <dbReference type="EMBL" id="PKC11800.1"/>
    </source>
</evidence>
<reference evidence="2 3" key="3">
    <citation type="submission" date="2017-10" db="EMBL/GenBank/DDBJ databases">
        <title>Extensive intraspecific genome diversity in a model arbuscular mycorrhizal fungus.</title>
        <authorList>
            <person name="Chen E.C.H."/>
            <person name="Morin E."/>
            <person name="Baudet D."/>
            <person name="Noel J."/>
            <person name="Ndikumana S."/>
            <person name="Charron P."/>
            <person name="St-Onge C."/>
            <person name="Giorgi J."/>
            <person name="Grigoriev I.V."/>
            <person name="Roux C."/>
            <person name="Martin F.M."/>
            <person name="Corradi N."/>
        </authorList>
    </citation>
    <scope>NUCLEOTIDE SEQUENCE [LARGE SCALE GENOMIC DNA]</scope>
    <source>
        <strain evidence="2 3">A1</strain>
    </source>
</reference>
<proteinExistence type="predicted"/>
<comment type="caution">
    <text evidence="1">The sequence shown here is derived from an EMBL/GenBank/DDBJ whole genome shotgun (WGS) entry which is preliminary data.</text>
</comment>
<dbReference type="InterPro" id="IPR036910">
    <property type="entry name" value="HMG_box_dom_sf"/>
</dbReference>
<evidence type="ECO:0000313" key="2">
    <source>
        <dbReference type="EMBL" id="PKC72740.1"/>
    </source>
</evidence>
<dbReference type="EMBL" id="LLXH01000115">
    <property type="protein sequence ID" value="PKC72740.1"/>
    <property type="molecule type" value="Genomic_DNA"/>
</dbReference>
<reference evidence="1 4" key="2">
    <citation type="submission" date="2017-09" db="EMBL/GenBank/DDBJ databases">
        <title>Extensive intraspecific genome diversity in a model arbuscular mycorrhizal fungus.</title>
        <authorList>
            <person name="Chen E.C."/>
            <person name="Morin E."/>
            <person name="Beaudet D."/>
            <person name="Noel J."/>
            <person name="Ndikumana S."/>
            <person name="Charron P."/>
            <person name="St-Onge C."/>
            <person name="Giorgi J."/>
            <person name="Grigoriev I.V."/>
            <person name="Roux C."/>
            <person name="Martin F.M."/>
            <person name="Corradi N."/>
        </authorList>
    </citation>
    <scope>NUCLEOTIDE SEQUENCE [LARGE SCALE GENOMIC DNA]</scope>
    <source>
        <strain evidence="1 4">A5</strain>
    </source>
</reference>
<evidence type="ECO:0000313" key="3">
    <source>
        <dbReference type="Proteomes" id="UP000232688"/>
    </source>
</evidence>
<reference evidence="1 4" key="1">
    <citation type="submission" date="2016-04" db="EMBL/GenBank/DDBJ databases">
        <title>Genome analyses suggest a sexual origin of heterokaryosis in a supposedly ancient asexual fungus.</title>
        <authorList>
            <person name="Ropars J."/>
            <person name="Sedzielewska K."/>
            <person name="Noel J."/>
            <person name="Charron P."/>
            <person name="Farinelli L."/>
            <person name="Marton T."/>
            <person name="Kruger M."/>
            <person name="Pelin A."/>
            <person name="Brachmann A."/>
            <person name="Corradi N."/>
        </authorList>
    </citation>
    <scope>NUCLEOTIDE SEQUENCE [LARGE SCALE GENOMIC DNA]</scope>
    <source>
        <strain evidence="1 4">A5</strain>
    </source>
</reference>
<dbReference type="Proteomes" id="UP000232688">
    <property type="component" value="Unassembled WGS sequence"/>
</dbReference>
<name>A0A2N0PY89_9GLOM</name>
<dbReference type="AlphaFoldDB" id="A0A2N0PY89"/>
<dbReference type="VEuPathDB" id="FungiDB:RhiirFUN_008718"/>
<evidence type="ECO:0008006" key="5">
    <source>
        <dbReference type="Google" id="ProtNLM"/>
    </source>
</evidence>
<reference evidence="2 3" key="4">
    <citation type="submission" date="2017-10" db="EMBL/GenBank/DDBJ databases">
        <title>Genome analyses suggest a sexual origin of heterokaryosis in a supposedly ancient asexual fungus.</title>
        <authorList>
            <person name="Corradi N."/>
            <person name="Sedzielewska K."/>
            <person name="Noel J."/>
            <person name="Charron P."/>
            <person name="Farinelli L."/>
            <person name="Marton T."/>
            <person name="Kruger M."/>
            <person name="Pelin A."/>
            <person name="Brachmann A."/>
            <person name="Corradi N."/>
        </authorList>
    </citation>
    <scope>NUCLEOTIDE SEQUENCE [LARGE SCALE GENOMIC DNA]</scope>
    <source>
        <strain evidence="2 3">A1</strain>
    </source>
</reference>
<accession>A0A2N0PY89</accession>
<dbReference type="VEuPathDB" id="FungiDB:RhiirA1_438073"/>
<organism evidence="1 4">
    <name type="scientific">Rhizophagus irregularis</name>
    <dbReference type="NCBI Taxonomy" id="588596"/>
    <lineage>
        <taxon>Eukaryota</taxon>
        <taxon>Fungi</taxon>
        <taxon>Fungi incertae sedis</taxon>
        <taxon>Mucoromycota</taxon>
        <taxon>Glomeromycotina</taxon>
        <taxon>Glomeromycetes</taxon>
        <taxon>Glomerales</taxon>
        <taxon>Glomeraceae</taxon>
        <taxon>Rhizophagus</taxon>
    </lineage>
</organism>
<sequence>MSLSKIENQYRPPFPPNITAYELLNYKSVPNPFIIYRIAVRMECKSKNITIERKNVSNIASNLWKSEPAIVKNTYKEIEIDAKILHNIMIQQENGSVTSSISSNNIFIPSPPLLQQENPFSYFTPEQQSNLTPLVLYPSDLVPEQSPCQVSNNNEACFPYLPQENPFTHGSLIIEQRVQTLEENFYAFYQILNESGYHVIETVVTGSGTNNYANIKQRIQILELQKNLFYQTLVQHGFIDIVEQGTIENFSTLETLNIEKRIQLFWSWHYLGSLGDDKVERFSEIRQLGVFFKNFKLHIMISKLTNNPN</sequence>
<evidence type="ECO:0000313" key="4">
    <source>
        <dbReference type="Proteomes" id="UP000232722"/>
    </source>
</evidence>
<dbReference type="VEuPathDB" id="FungiDB:FUN_008355"/>